<dbReference type="STRING" id="6832.A0A553P1L9"/>
<proteinExistence type="predicted"/>
<dbReference type="AlphaFoldDB" id="A0A553P1L9"/>
<dbReference type="InterPro" id="IPR016186">
    <property type="entry name" value="C-type_lectin-like/link_sf"/>
</dbReference>
<feature type="signal peptide" evidence="1">
    <location>
        <begin position="1"/>
        <end position="17"/>
    </location>
</feature>
<keyword evidence="4" id="KW-1185">Reference proteome</keyword>
<protein>
    <recommendedName>
        <fullName evidence="2">C-type lectin domain-containing protein</fullName>
    </recommendedName>
</protein>
<dbReference type="OrthoDB" id="6350892at2759"/>
<dbReference type="PROSITE" id="PS50041">
    <property type="entry name" value="C_TYPE_LECTIN_2"/>
    <property type="match status" value="1"/>
</dbReference>
<feature type="domain" description="C-type lectin" evidence="2">
    <location>
        <begin position="43"/>
        <end position="151"/>
    </location>
</feature>
<dbReference type="OMA" id="ATSHEPN"/>
<sequence>MNSICHSLLLLLALSHAQPLTLVELEARSECQPGWIELPGYGCYLFDLNWSLDWLQAARNCQKLGGHLVEIETQDEQNGLTSIARIIGEDFWIGLTDIGHDGNYRWMYSGNEVSYTNWAANEPDGGIPQSCVMMFSGYGYDFGWTDIKCTEWSAHPLCEANYYQGRKMY</sequence>
<keyword evidence="1" id="KW-0732">Signal</keyword>
<dbReference type="InterPro" id="IPR016187">
    <property type="entry name" value="CTDL_fold"/>
</dbReference>
<comment type="caution">
    <text evidence="3">The sequence shown here is derived from an EMBL/GenBank/DDBJ whole genome shotgun (WGS) entry which is preliminary data.</text>
</comment>
<dbReference type="Gene3D" id="3.10.100.10">
    <property type="entry name" value="Mannose-Binding Protein A, subunit A"/>
    <property type="match status" value="1"/>
</dbReference>
<reference evidence="3 4" key="1">
    <citation type="journal article" date="2018" name="Nat. Ecol. Evol.">
        <title>Genomic signatures of mitonuclear coevolution across populations of Tigriopus californicus.</title>
        <authorList>
            <person name="Barreto F.S."/>
            <person name="Watson E.T."/>
            <person name="Lima T.G."/>
            <person name="Willett C.S."/>
            <person name="Edmands S."/>
            <person name="Li W."/>
            <person name="Burton R.S."/>
        </authorList>
    </citation>
    <scope>NUCLEOTIDE SEQUENCE [LARGE SCALE GENOMIC DNA]</scope>
    <source>
        <strain evidence="3 4">San Diego</strain>
    </source>
</reference>
<dbReference type="SUPFAM" id="SSF56436">
    <property type="entry name" value="C-type lectin-like"/>
    <property type="match status" value="1"/>
</dbReference>
<evidence type="ECO:0000256" key="1">
    <source>
        <dbReference type="SAM" id="SignalP"/>
    </source>
</evidence>
<accession>A0A553P1L9</accession>
<dbReference type="PANTHER" id="PTHR22803">
    <property type="entry name" value="MANNOSE, PHOSPHOLIPASE, LECTIN RECEPTOR RELATED"/>
    <property type="match status" value="1"/>
</dbReference>
<dbReference type="InterPro" id="IPR050111">
    <property type="entry name" value="C-type_lectin/snaclec_domain"/>
</dbReference>
<evidence type="ECO:0000259" key="2">
    <source>
        <dbReference type="PROSITE" id="PS50041"/>
    </source>
</evidence>
<dbReference type="SMART" id="SM00034">
    <property type="entry name" value="CLECT"/>
    <property type="match status" value="1"/>
</dbReference>
<dbReference type="Pfam" id="PF00059">
    <property type="entry name" value="Lectin_C"/>
    <property type="match status" value="1"/>
</dbReference>
<name>A0A553P1L9_TIGCA</name>
<evidence type="ECO:0000313" key="3">
    <source>
        <dbReference type="EMBL" id="TRY71512.1"/>
    </source>
</evidence>
<dbReference type="InterPro" id="IPR001304">
    <property type="entry name" value="C-type_lectin-like"/>
</dbReference>
<dbReference type="Proteomes" id="UP000318571">
    <property type="component" value="Chromosome 7"/>
</dbReference>
<evidence type="ECO:0000313" key="4">
    <source>
        <dbReference type="Proteomes" id="UP000318571"/>
    </source>
</evidence>
<gene>
    <name evidence="3" type="ORF">TCAL_06101</name>
</gene>
<feature type="chain" id="PRO_5021766419" description="C-type lectin domain-containing protein" evidence="1">
    <location>
        <begin position="18"/>
        <end position="169"/>
    </location>
</feature>
<dbReference type="CDD" id="cd00037">
    <property type="entry name" value="CLECT"/>
    <property type="match status" value="1"/>
</dbReference>
<organism evidence="3 4">
    <name type="scientific">Tigriopus californicus</name>
    <name type="common">Marine copepod</name>
    <dbReference type="NCBI Taxonomy" id="6832"/>
    <lineage>
        <taxon>Eukaryota</taxon>
        <taxon>Metazoa</taxon>
        <taxon>Ecdysozoa</taxon>
        <taxon>Arthropoda</taxon>
        <taxon>Crustacea</taxon>
        <taxon>Multicrustacea</taxon>
        <taxon>Hexanauplia</taxon>
        <taxon>Copepoda</taxon>
        <taxon>Harpacticoida</taxon>
        <taxon>Harpacticidae</taxon>
        <taxon>Tigriopus</taxon>
    </lineage>
</organism>
<dbReference type="EMBL" id="VCGU01000008">
    <property type="protein sequence ID" value="TRY71512.1"/>
    <property type="molecule type" value="Genomic_DNA"/>
</dbReference>